<keyword evidence="2" id="KW-0560">Oxidoreductase</keyword>
<sequence length="216" mass="23347">SVPIDFTKQYDLSTLKERTALVTGGASGIGAGIVKALGEAGAYVVIADINQEAGEKYSFDLDAIGCKTLFVRTDAQEFSPNDVVDIVIAGAGIAGASITQVPPFVSASSGDPIPPKPSVDMVDVNLTGVLYTATLAAGRSWSLEEFSRYHPIQDLKQNELARTASRRAIQVNPGKAFDLHDDMDDMDGANIFKEYWENDTRLVYDLFDESRQMSMS</sequence>
<dbReference type="Pfam" id="PF00106">
    <property type="entry name" value="adh_short"/>
    <property type="match status" value="1"/>
</dbReference>
<dbReference type="PANTHER" id="PTHR43180">
    <property type="entry name" value="3-OXOACYL-(ACYL-CARRIER-PROTEIN) REDUCTASE (AFU_ORTHOLOGUE AFUA_6G11210)"/>
    <property type="match status" value="1"/>
</dbReference>
<keyword evidence="4" id="KW-1185">Reference proteome</keyword>
<dbReference type="AlphaFoldDB" id="A0A8H6RUR5"/>
<evidence type="ECO:0000256" key="1">
    <source>
        <dbReference type="ARBA" id="ARBA00006484"/>
    </source>
</evidence>
<feature type="non-terminal residue" evidence="3">
    <location>
        <position position="216"/>
    </location>
</feature>
<gene>
    <name evidence="3" type="ORF">HII31_00933</name>
</gene>
<reference evidence="3" key="1">
    <citation type="submission" date="2020-04" db="EMBL/GenBank/DDBJ databases">
        <title>Draft genome resource of the tomato pathogen Pseudocercospora fuligena.</title>
        <authorList>
            <person name="Zaccaron A."/>
        </authorList>
    </citation>
    <scope>NUCLEOTIDE SEQUENCE</scope>
    <source>
        <strain evidence="3">PF001</strain>
    </source>
</reference>
<dbReference type="InterPro" id="IPR002347">
    <property type="entry name" value="SDR_fam"/>
</dbReference>
<dbReference type="PANTHER" id="PTHR43180:SF31">
    <property type="entry name" value="CHAIN DEHYDROGENASE_REDUCTASE, PUTATIVE (AFU_ORTHOLOGUE AFUA_2G16570)-RELATED"/>
    <property type="match status" value="1"/>
</dbReference>
<dbReference type="GO" id="GO:0016491">
    <property type="term" value="F:oxidoreductase activity"/>
    <property type="evidence" value="ECO:0007669"/>
    <property type="project" value="UniProtKB-KW"/>
</dbReference>
<evidence type="ECO:0000256" key="2">
    <source>
        <dbReference type="ARBA" id="ARBA00023002"/>
    </source>
</evidence>
<dbReference type="InterPro" id="IPR036291">
    <property type="entry name" value="NAD(P)-bd_dom_sf"/>
</dbReference>
<feature type="non-terminal residue" evidence="3">
    <location>
        <position position="1"/>
    </location>
</feature>
<dbReference type="Proteomes" id="UP000660729">
    <property type="component" value="Unassembled WGS sequence"/>
</dbReference>
<evidence type="ECO:0000313" key="4">
    <source>
        <dbReference type="Proteomes" id="UP000660729"/>
    </source>
</evidence>
<dbReference type="Gene3D" id="3.40.50.720">
    <property type="entry name" value="NAD(P)-binding Rossmann-like Domain"/>
    <property type="match status" value="1"/>
</dbReference>
<organism evidence="3 4">
    <name type="scientific">Pseudocercospora fuligena</name>
    <dbReference type="NCBI Taxonomy" id="685502"/>
    <lineage>
        <taxon>Eukaryota</taxon>
        <taxon>Fungi</taxon>
        <taxon>Dikarya</taxon>
        <taxon>Ascomycota</taxon>
        <taxon>Pezizomycotina</taxon>
        <taxon>Dothideomycetes</taxon>
        <taxon>Dothideomycetidae</taxon>
        <taxon>Mycosphaerellales</taxon>
        <taxon>Mycosphaerellaceae</taxon>
        <taxon>Pseudocercospora</taxon>
    </lineage>
</organism>
<name>A0A8H6RUR5_9PEZI</name>
<dbReference type="EMBL" id="JABCIY010000007">
    <property type="protein sequence ID" value="KAF7197844.1"/>
    <property type="molecule type" value="Genomic_DNA"/>
</dbReference>
<protein>
    <submittedName>
        <fullName evidence="3">5'-hydroxyaverantin dehydrogenase</fullName>
    </submittedName>
</protein>
<comment type="caution">
    <text evidence="3">The sequence shown here is derived from an EMBL/GenBank/DDBJ whole genome shotgun (WGS) entry which is preliminary data.</text>
</comment>
<dbReference type="SUPFAM" id="SSF51735">
    <property type="entry name" value="NAD(P)-binding Rossmann-fold domains"/>
    <property type="match status" value="1"/>
</dbReference>
<evidence type="ECO:0000313" key="3">
    <source>
        <dbReference type="EMBL" id="KAF7197844.1"/>
    </source>
</evidence>
<dbReference type="PRINTS" id="PR00081">
    <property type="entry name" value="GDHRDH"/>
</dbReference>
<dbReference type="OrthoDB" id="5371740at2759"/>
<comment type="similarity">
    <text evidence="1">Belongs to the short-chain dehydrogenases/reductases (SDR) family.</text>
</comment>
<accession>A0A8H6RUR5</accession>
<proteinExistence type="inferred from homology"/>